<dbReference type="EMBL" id="CP003643">
    <property type="protein sequence ID" value="AFZ28258.1"/>
    <property type="molecule type" value="Genomic_DNA"/>
</dbReference>
<dbReference type="Gene3D" id="3.30.70.250">
    <property type="entry name" value="Malonyl-CoA ACP transacylase, ACP-binding"/>
    <property type="match status" value="1"/>
</dbReference>
<dbReference type="Pfam" id="PF00698">
    <property type="entry name" value="Acyl_transf_1"/>
    <property type="match status" value="1"/>
</dbReference>
<feature type="domain" description="Malonyl-CoA:ACP transacylase (MAT)" evidence="2">
    <location>
        <begin position="98"/>
        <end position="395"/>
    </location>
</feature>
<dbReference type="InterPro" id="IPR016035">
    <property type="entry name" value="Acyl_Trfase/lysoPLipase"/>
</dbReference>
<keyword evidence="1 3" id="KW-0808">Transferase</keyword>
<dbReference type="GO" id="GO:0006633">
    <property type="term" value="P:fatty acid biosynthetic process"/>
    <property type="evidence" value="ECO:0007669"/>
    <property type="project" value="TreeGrafter"/>
</dbReference>
<evidence type="ECO:0000256" key="1">
    <source>
        <dbReference type="ARBA" id="ARBA00022679"/>
    </source>
</evidence>
<accession>K9X6Z1</accession>
<geneLocation type="plasmid" evidence="3 4">
    <name>pCYLST.01</name>
</geneLocation>
<dbReference type="SUPFAM" id="SSF55048">
    <property type="entry name" value="Probable ACP-binding domain of malonyl-CoA ACP transacylase"/>
    <property type="match status" value="1"/>
</dbReference>
<dbReference type="PATRIC" id="fig|56107.3.peg.6938"/>
<dbReference type="PANTHER" id="PTHR43775">
    <property type="entry name" value="FATTY ACID SYNTHASE"/>
    <property type="match status" value="1"/>
</dbReference>
<dbReference type="SMART" id="SM00827">
    <property type="entry name" value="PKS_AT"/>
    <property type="match status" value="1"/>
</dbReference>
<reference evidence="3 4" key="1">
    <citation type="submission" date="2012-06" db="EMBL/GenBank/DDBJ databases">
        <title>Noncontiguous Finished plasmid 1 of genome of Cylindrospermum stagnale PCC 7417.</title>
        <authorList>
            <consortium name="US DOE Joint Genome Institute"/>
            <person name="Gugger M."/>
            <person name="Coursin T."/>
            <person name="Rippka R."/>
            <person name="Tandeau De Marsac N."/>
            <person name="Huntemann M."/>
            <person name="Wei C.-L."/>
            <person name="Han J."/>
            <person name="Detter J.C."/>
            <person name="Han C."/>
            <person name="Tapia R."/>
            <person name="Davenport K."/>
            <person name="Daligault H."/>
            <person name="Erkkila T."/>
            <person name="Gu W."/>
            <person name="Munk A.C.C."/>
            <person name="Teshima H."/>
            <person name="Xu Y."/>
            <person name="Chain P."/>
            <person name="Chen A."/>
            <person name="Krypides N."/>
            <person name="Mavromatis K."/>
            <person name="Markowitz V."/>
            <person name="Szeto E."/>
            <person name="Ivanova N."/>
            <person name="Mikhailova N."/>
            <person name="Ovchinnikova G."/>
            <person name="Pagani I."/>
            <person name="Pati A."/>
            <person name="Goodwin L."/>
            <person name="Peters L."/>
            <person name="Pitluck S."/>
            <person name="Woyke T."/>
            <person name="Kerfeld C."/>
        </authorList>
    </citation>
    <scope>NUCLEOTIDE SEQUENCE [LARGE SCALE GENOMIC DNA]</scope>
    <source>
        <strain evidence="3 4">PCC 7417</strain>
        <plasmid evidence="4">Plasmid pCYLST.01</plasmid>
    </source>
</reference>
<dbReference type="InterPro" id="IPR014043">
    <property type="entry name" value="Acyl_transferase_dom"/>
</dbReference>
<proteinExistence type="predicted"/>
<dbReference type="PANTHER" id="PTHR43775:SF51">
    <property type="entry name" value="INACTIVE PHENOLPHTHIOCEROL SYNTHESIS POLYKETIDE SYNTHASE TYPE I PKS1-RELATED"/>
    <property type="match status" value="1"/>
</dbReference>
<protein>
    <submittedName>
        <fullName evidence="3">Acyltransferase family protein</fullName>
    </submittedName>
</protein>
<dbReference type="OrthoDB" id="499075at2"/>
<dbReference type="Proteomes" id="UP000010475">
    <property type="component" value="Plasmid pCYLST.01"/>
</dbReference>
<name>K9X6Z1_9NOST</name>
<dbReference type="GO" id="GO:0004312">
    <property type="term" value="F:fatty acid synthase activity"/>
    <property type="evidence" value="ECO:0007669"/>
    <property type="project" value="TreeGrafter"/>
</dbReference>
<dbReference type="AlphaFoldDB" id="K9X6Z1"/>
<evidence type="ECO:0000259" key="2">
    <source>
        <dbReference type="SMART" id="SM00827"/>
    </source>
</evidence>
<organism evidence="3 4">
    <name type="scientific">Cylindrospermum stagnale PCC 7417</name>
    <dbReference type="NCBI Taxonomy" id="56107"/>
    <lineage>
        <taxon>Bacteria</taxon>
        <taxon>Bacillati</taxon>
        <taxon>Cyanobacteriota</taxon>
        <taxon>Cyanophyceae</taxon>
        <taxon>Nostocales</taxon>
        <taxon>Nostocaceae</taxon>
        <taxon>Cylindrospermum</taxon>
    </lineage>
</organism>
<dbReference type="Pfam" id="PF22621">
    <property type="entry name" value="CurL-like_PKS_C"/>
    <property type="match status" value="1"/>
</dbReference>
<keyword evidence="3" id="KW-0012">Acyltransferase</keyword>
<dbReference type="InterPro" id="IPR050091">
    <property type="entry name" value="PKS_NRPS_Biosynth_Enz"/>
</dbReference>
<dbReference type="Gene3D" id="3.40.366.10">
    <property type="entry name" value="Malonyl-Coenzyme A Acyl Carrier Protein, domain 2"/>
    <property type="match status" value="1"/>
</dbReference>
<keyword evidence="3" id="KW-0614">Plasmid</keyword>
<dbReference type="SUPFAM" id="SSF52151">
    <property type="entry name" value="FabD/lysophospholipase-like"/>
    <property type="match status" value="1"/>
</dbReference>
<evidence type="ECO:0000313" key="3">
    <source>
        <dbReference type="EMBL" id="AFZ28258.1"/>
    </source>
</evidence>
<gene>
    <name evidence="3" type="ORF">Cylst_6472</name>
</gene>
<dbReference type="KEGG" id="csg:Cylst_6472"/>
<dbReference type="InterPro" id="IPR001227">
    <property type="entry name" value="Ac_transferase_dom_sf"/>
</dbReference>
<sequence length="421" mass="47588" precursor="true">MNKTLEKPRPWHLLVLSAETSSALEIKTANLIEHLKRSTNQDFVKIAGLYQVRKKDFKHRRMLVCNNLNNAVTALETLDSKKVYTRFQEFEERPVVFMFPGQGAQYVNMGLELYQIENTFREQVNICSEFLKPHLNLDIHNIIYPDEKQTYAATQQLQQTLIAQSALFVIEYALAKLWQEWGVFPQAMIGHSLGEYVAACLAGVFSLKDALKLVVVRGRLIQELPSGAMLAIELSEKEVRPFLGKISLAAINGPNLCIVSGPAKALEELKDRLSQKDVMCLPLDASHAPHSQEMDSIIEPFKSYVEKMTLRPPQIPYISSVTGTWITTDQATDPNYWARHMRQTVRFSEGLQELCKKTERILLQVGPGRTLSALAVQHPERAAGQIVLSSLSHPYEEESDVAFILNILGQLWLEGVKVDVF</sequence>
<dbReference type="RefSeq" id="WP_015328305.1">
    <property type="nucleotide sequence ID" value="NC_020050.1"/>
</dbReference>
<evidence type="ECO:0000313" key="4">
    <source>
        <dbReference type="Proteomes" id="UP000010475"/>
    </source>
</evidence>
<dbReference type="InterPro" id="IPR016036">
    <property type="entry name" value="Malonyl_transacylase_ACP-bd"/>
</dbReference>
<dbReference type="Gene3D" id="3.30.70.3290">
    <property type="match status" value="1"/>
</dbReference>
<keyword evidence="4" id="KW-1185">Reference proteome</keyword>
<dbReference type="HOGENOM" id="CLU_030558_3_2_3"/>